<gene>
    <name evidence="3" type="ORF">T310_0985</name>
</gene>
<protein>
    <recommendedName>
        <fullName evidence="2">Myb-like domain-containing protein</fullName>
    </recommendedName>
</protein>
<dbReference type="SUPFAM" id="SSF46689">
    <property type="entry name" value="Homeodomain-like"/>
    <property type="match status" value="1"/>
</dbReference>
<dbReference type="OrthoDB" id="4151352at2759"/>
<organism evidence="3 4">
    <name type="scientific">Rasamsonia emersonii (strain ATCC 16479 / CBS 393.64 / IMI 116815)</name>
    <dbReference type="NCBI Taxonomy" id="1408163"/>
    <lineage>
        <taxon>Eukaryota</taxon>
        <taxon>Fungi</taxon>
        <taxon>Dikarya</taxon>
        <taxon>Ascomycota</taxon>
        <taxon>Pezizomycotina</taxon>
        <taxon>Eurotiomycetes</taxon>
        <taxon>Eurotiomycetidae</taxon>
        <taxon>Eurotiales</taxon>
        <taxon>Trichocomaceae</taxon>
        <taxon>Rasamsonia</taxon>
    </lineage>
</organism>
<evidence type="ECO:0000256" key="1">
    <source>
        <dbReference type="SAM" id="MobiDB-lite"/>
    </source>
</evidence>
<feature type="region of interest" description="Disordered" evidence="1">
    <location>
        <begin position="1"/>
        <end position="25"/>
    </location>
</feature>
<keyword evidence="4" id="KW-1185">Reference proteome</keyword>
<dbReference type="STRING" id="1408163.A0A0F4Z396"/>
<dbReference type="RefSeq" id="XP_013331616.1">
    <property type="nucleotide sequence ID" value="XM_013476162.1"/>
</dbReference>
<comment type="caution">
    <text evidence="3">The sequence shown here is derived from an EMBL/GenBank/DDBJ whole genome shotgun (WGS) entry which is preliminary data.</text>
</comment>
<name>A0A0F4Z396_RASE3</name>
<dbReference type="InterPro" id="IPR001005">
    <property type="entry name" value="SANT/Myb"/>
</dbReference>
<accession>A0A0F4Z396</accession>
<evidence type="ECO:0000313" key="4">
    <source>
        <dbReference type="Proteomes" id="UP000053958"/>
    </source>
</evidence>
<feature type="domain" description="Myb-like" evidence="2">
    <location>
        <begin position="22"/>
        <end position="65"/>
    </location>
</feature>
<feature type="compositionally biased region" description="Basic and acidic residues" evidence="1">
    <location>
        <begin position="126"/>
        <end position="142"/>
    </location>
</feature>
<feature type="compositionally biased region" description="Polar residues" evidence="1">
    <location>
        <begin position="143"/>
        <end position="153"/>
    </location>
</feature>
<dbReference type="InterPro" id="IPR009057">
    <property type="entry name" value="Homeodomain-like_sf"/>
</dbReference>
<dbReference type="AlphaFoldDB" id="A0A0F4Z396"/>
<dbReference type="GeneID" id="25313039"/>
<dbReference type="PROSITE" id="PS50090">
    <property type="entry name" value="MYB_LIKE"/>
    <property type="match status" value="1"/>
</dbReference>
<dbReference type="EMBL" id="LASV01000039">
    <property type="protein sequence ID" value="KKA25004.1"/>
    <property type="molecule type" value="Genomic_DNA"/>
</dbReference>
<feature type="compositionally biased region" description="Polar residues" evidence="1">
    <location>
        <begin position="14"/>
        <end position="24"/>
    </location>
</feature>
<dbReference type="Pfam" id="PF13921">
    <property type="entry name" value="Myb_DNA-bind_6"/>
    <property type="match status" value="1"/>
</dbReference>
<proteinExistence type="predicted"/>
<sequence length="172" mass="19554">MQRRTRSTLGAPGTASSNYSTSWSTHDDNILMNARARSHGWSQIQKEHFPLKTPNACRKRYERLVAKKRGPDWDPEKLERLSREYCQLREQTWKPLADAMGEKWQDVEKVCFDKGLRSLLVASRSCKGDPPKKGTTSDETSRSDPSSDLASQGRTDRMKIGLKDILAEVAED</sequence>
<evidence type="ECO:0000313" key="3">
    <source>
        <dbReference type="EMBL" id="KKA25004.1"/>
    </source>
</evidence>
<dbReference type="Gene3D" id="1.10.10.60">
    <property type="entry name" value="Homeodomain-like"/>
    <property type="match status" value="1"/>
</dbReference>
<feature type="region of interest" description="Disordered" evidence="1">
    <location>
        <begin position="123"/>
        <end position="156"/>
    </location>
</feature>
<evidence type="ECO:0000259" key="2">
    <source>
        <dbReference type="PROSITE" id="PS50090"/>
    </source>
</evidence>
<reference evidence="3 4" key="1">
    <citation type="submission" date="2015-04" db="EMBL/GenBank/DDBJ databases">
        <authorList>
            <person name="Heijne W.H."/>
            <person name="Fedorova N.D."/>
            <person name="Nierman W.C."/>
            <person name="Vollebregt A.W."/>
            <person name="Zhao Z."/>
            <person name="Wu L."/>
            <person name="Kumar M."/>
            <person name="Stam H."/>
            <person name="van den Berg M.A."/>
            <person name="Pel H.J."/>
        </authorList>
    </citation>
    <scope>NUCLEOTIDE SEQUENCE [LARGE SCALE GENOMIC DNA]</scope>
    <source>
        <strain evidence="3 4">CBS 393.64</strain>
    </source>
</reference>
<dbReference type="Proteomes" id="UP000053958">
    <property type="component" value="Unassembled WGS sequence"/>
</dbReference>
<dbReference type="CDD" id="cd00167">
    <property type="entry name" value="SANT"/>
    <property type="match status" value="1"/>
</dbReference>